<keyword evidence="6 8" id="KW-0472">Membrane</keyword>
<dbReference type="Pfam" id="PF09976">
    <property type="entry name" value="TPR_21"/>
    <property type="match status" value="1"/>
</dbReference>
<feature type="domain" description="Ancillary SecYEG translocon subunit/Cell division coordinator CpoB TPR" evidence="9">
    <location>
        <begin position="10"/>
        <end position="189"/>
    </location>
</feature>
<evidence type="ECO:0000313" key="10">
    <source>
        <dbReference type="EMBL" id="WAI18960.1"/>
    </source>
</evidence>
<evidence type="ECO:0000256" key="7">
    <source>
        <dbReference type="ARBA" id="ARBA00023186"/>
    </source>
</evidence>
<evidence type="ECO:0000256" key="3">
    <source>
        <dbReference type="ARBA" id="ARBA00022475"/>
    </source>
</evidence>
<evidence type="ECO:0000256" key="1">
    <source>
        <dbReference type="ARBA" id="ARBA00004167"/>
    </source>
</evidence>
<keyword evidence="5 8" id="KW-1133">Transmembrane helix</keyword>
<evidence type="ECO:0000256" key="2">
    <source>
        <dbReference type="ARBA" id="ARBA00004236"/>
    </source>
</evidence>
<dbReference type="RefSeq" id="WP_158366018.1">
    <property type="nucleotide sequence ID" value="NZ_CP034882.1"/>
</dbReference>
<sequence length="190" mass="22785">MIKKSKKYIIIFIIIFLILSIFLLFKKDFNASYQTNKKTLKYNEIKEKIKFEKFENLNKNKNIILKKNNFYETFNSMFLAKKLILNNDLDKAFIELSNCLKYTNEENLKNILKLRMVKIKIQKNEYELALNILKTMKNKNWINIIENIKGDIFVKQNKKKEALKCWKKSLSIELSNASKEIIKMKINELK</sequence>
<organism evidence="10 11">
    <name type="scientific">Buchnera aphidicola</name>
    <name type="common">Brevicoryne brassicae</name>
    <dbReference type="NCBI Taxonomy" id="911343"/>
    <lineage>
        <taxon>Bacteria</taxon>
        <taxon>Pseudomonadati</taxon>
        <taxon>Pseudomonadota</taxon>
        <taxon>Gammaproteobacteria</taxon>
        <taxon>Enterobacterales</taxon>
        <taxon>Erwiniaceae</taxon>
        <taxon>Buchnera</taxon>
    </lineage>
</organism>
<proteinExistence type="predicted"/>
<keyword evidence="3" id="KW-1003">Cell membrane</keyword>
<evidence type="ECO:0000256" key="8">
    <source>
        <dbReference type="SAM" id="Phobius"/>
    </source>
</evidence>
<evidence type="ECO:0000259" key="9">
    <source>
        <dbReference type="Pfam" id="PF09976"/>
    </source>
</evidence>
<evidence type="ECO:0000313" key="11">
    <source>
        <dbReference type="Proteomes" id="UP001163440"/>
    </source>
</evidence>
<dbReference type="Proteomes" id="UP001163440">
    <property type="component" value="Chromosome"/>
</dbReference>
<comment type="subcellular location">
    <subcellularLocation>
        <location evidence="2">Cell membrane</location>
    </subcellularLocation>
    <subcellularLocation>
        <location evidence="1">Membrane</location>
        <topology evidence="1">Single-pass membrane protein</topology>
    </subcellularLocation>
</comment>
<dbReference type="GO" id="GO:0044877">
    <property type="term" value="F:protein-containing complex binding"/>
    <property type="evidence" value="ECO:0007669"/>
    <property type="project" value="InterPro"/>
</dbReference>
<keyword evidence="7" id="KW-0143">Chaperone</keyword>
<reference evidence="10" key="1">
    <citation type="submission" date="2022-11" db="EMBL/GenBank/DDBJ databases">
        <title>The whole genome sequencing of pests is an important tool to study the evolution of the plant-insect interaction and insecticide resistance.</title>
        <authorList>
            <person name="Kananovich Y."/>
        </authorList>
    </citation>
    <scope>NUCLEOTIDE SEQUENCE</scope>
    <source>
        <strain evidence="10">BSU_Bre_2018</strain>
    </source>
</reference>
<evidence type="ECO:0000256" key="6">
    <source>
        <dbReference type="ARBA" id="ARBA00023136"/>
    </source>
</evidence>
<name>A0AAJ5PUT2_9GAMM</name>
<protein>
    <submittedName>
        <fullName evidence="10">Tetratricopeptide repeat protein</fullName>
    </submittedName>
</protein>
<evidence type="ECO:0000256" key="5">
    <source>
        <dbReference type="ARBA" id="ARBA00022989"/>
    </source>
</evidence>
<keyword evidence="4 8" id="KW-0812">Transmembrane</keyword>
<gene>
    <name evidence="10" type="ORF">OW720_03140</name>
</gene>
<dbReference type="EMBL" id="CP113406">
    <property type="protein sequence ID" value="WAI18960.1"/>
    <property type="molecule type" value="Genomic_DNA"/>
</dbReference>
<dbReference type="GO" id="GO:0005886">
    <property type="term" value="C:plasma membrane"/>
    <property type="evidence" value="ECO:0007669"/>
    <property type="project" value="UniProtKB-SubCell"/>
</dbReference>
<dbReference type="InterPro" id="IPR026039">
    <property type="entry name" value="YfgM"/>
</dbReference>
<dbReference type="PANTHER" id="PTHR38035:SF1">
    <property type="entry name" value="ANCILLARY SECYEG TRANSLOCON SUBUNIT"/>
    <property type="match status" value="1"/>
</dbReference>
<dbReference type="PANTHER" id="PTHR38035">
    <property type="entry name" value="UPF0070 PROTEIN YFGM"/>
    <property type="match status" value="1"/>
</dbReference>
<evidence type="ECO:0000256" key="4">
    <source>
        <dbReference type="ARBA" id="ARBA00022692"/>
    </source>
</evidence>
<dbReference type="AlphaFoldDB" id="A0AAJ5PUT2"/>
<dbReference type="InterPro" id="IPR018704">
    <property type="entry name" value="SecYEG/CpoB_TPR"/>
</dbReference>
<feature type="transmembrane region" description="Helical" evidence="8">
    <location>
        <begin position="7"/>
        <end position="25"/>
    </location>
</feature>
<accession>A0AAJ5PUT2</accession>